<keyword evidence="1" id="KW-0067">ATP-binding</keyword>
<name>A0ACC0HVC6_9ERIC</name>
<keyword evidence="1" id="KW-0378">Hydrolase</keyword>
<comment type="caution">
    <text evidence="1">The sequence shown here is derived from an EMBL/GenBank/DDBJ whole genome shotgun (WGS) entry which is preliminary data.</text>
</comment>
<evidence type="ECO:0000313" key="1">
    <source>
        <dbReference type="EMBL" id="KAI8017418.1"/>
    </source>
</evidence>
<reference evidence="1 2" key="1">
    <citation type="journal article" date="2022" name="Plant J.">
        <title>Chromosome-level genome of Camellia lanceoleosa provides a valuable resource for understanding genome evolution and self-incompatibility.</title>
        <authorList>
            <person name="Gong W."/>
            <person name="Xiao S."/>
            <person name="Wang L."/>
            <person name="Liao Z."/>
            <person name="Chang Y."/>
            <person name="Mo W."/>
            <person name="Hu G."/>
            <person name="Li W."/>
            <person name="Zhao G."/>
            <person name="Zhu H."/>
            <person name="Hu X."/>
            <person name="Ji K."/>
            <person name="Xiang X."/>
            <person name="Song Q."/>
            <person name="Yuan D."/>
            <person name="Jin S."/>
            <person name="Zhang L."/>
        </authorList>
    </citation>
    <scope>NUCLEOTIDE SEQUENCE [LARGE SCALE GENOMIC DNA]</scope>
    <source>
        <strain evidence="1">SQ_2022a</strain>
    </source>
</reference>
<evidence type="ECO:0000313" key="2">
    <source>
        <dbReference type="Proteomes" id="UP001060215"/>
    </source>
</evidence>
<keyword evidence="1" id="KW-0347">Helicase</keyword>
<keyword evidence="2" id="KW-1185">Reference proteome</keyword>
<keyword evidence="1" id="KW-0547">Nucleotide-binding</keyword>
<dbReference type="EMBL" id="CM045759">
    <property type="protein sequence ID" value="KAI8017418.1"/>
    <property type="molecule type" value="Genomic_DNA"/>
</dbReference>
<proteinExistence type="predicted"/>
<sequence>MQNRCAPGTYLDQKEKPIKYSDFVNKELILFSRMRINELKTDIDVPDDVINQFKNFWLNFKDTPLKGTGKSQFLKFAAKLSNRSVITTGLGSTSAGLTVTAVKDGGALHHYCFDGCEAWYGRAQGSF</sequence>
<accession>A0ACC0HVC6</accession>
<protein>
    <submittedName>
        <fullName evidence="1">DNA helicase MCM9</fullName>
    </submittedName>
</protein>
<dbReference type="Proteomes" id="UP001060215">
    <property type="component" value="Chromosome 2"/>
</dbReference>
<organism evidence="1 2">
    <name type="scientific">Camellia lanceoleosa</name>
    <dbReference type="NCBI Taxonomy" id="1840588"/>
    <lineage>
        <taxon>Eukaryota</taxon>
        <taxon>Viridiplantae</taxon>
        <taxon>Streptophyta</taxon>
        <taxon>Embryophyta</taxon>
        <taxon>Tracheophyta</taxon>
        <taxon>Spermatophyta</taxon>
        <taxon>Magnoliopsida</taxon>
        <taxon>eudicotyledons</taxon>
        <taxon>Gunneridae</taxon>
        <taxon>Pentapetalae</taxon>
        <taxon>asterids</taxon>
        <taxon>Ericales</taxon>
        <taxon>Theaceae</taxon>
        <taxon>Camellia</taxon>
    </lineage>
</organism>
<gene>
    <name evidence="1" type="ORF">LOK49_LG04G02040</name>
</gene>